<evidence type="ECO:0000313" key="4">
    <source>
        <dbReference type="Proteomes" id="UP000504636"/>
    </source>
</evidence>
<feature type="transmembrane region" description="Helical" evidence="2">
    <location>
        <begin position="31"/>
        <end position="50"/>
    </location>
</feature>
<dbReference type="AlphaFoldDB" id="A0A6A6YV50"/>
<keyword evidence="4" id="KW-1185">Reference proteome</keyword>
<proteinExistence type="predicted"/>
<feature type="compositionally biased region" description="Polar residues" evidence="1">
    <location>
        <begin position="372"/>
        <end position="389"/>
    </location>
</feature>
<feature type="transmembrane region" description="Helical" evidence="2">
    <location>
        <begin position="57"/>
        <end position="73"/>
    </location>
</feature>
<keyword evidence="2" id="KW-1133">Transmembrane helix</keyword>
<feature type="transmembrane region" description="Helical" evidence="2">
    <location>
        <begin position="114"/>
        <end position="138"/>
    </location>
</feature>
<name>A0A6A6YV50_9PEZI</name>
<evidence type="ECO:0000313" key="5">
    <source>
        <dbReference type="RefSeq" id="XP_033578801.1"/>
    </source>
</evidence>
<feature type="region of interest" description="Disordered" evidence="1">
    <location>
        <begin position="368"/>
        <end position="389"/>
    </location>
</feature>
<gene>
    <name evidence="3 5" type="ORF">BDZ99DRAFT_487402</name>
</gene>
<evidence type="ECO:0000313" key="3">
    <source>
        <dbReference type="EMBL" id="KAF2811837.1"/>
    </source>
</evidence>
<reference evidence="5" key="2">
    <citation type="submission" date="2020-04" db="EMBL/GenBank/DDBJ databases">
        <authorList>
            <consortium name="NCBI Genome Project"/>
        </authorList>
    </citation>
    <scope>NUCLEOTIDE SEQUENCE</scope>
    <source>
        <strain evidence="5">CBS 304.34</strain>
    </source>
</reference>
<keyword evidence="2" id="KW-0812">Transmembrane</keyword>
<evidence type="ECO:0000256" key="2">
    <source>
        <dbReference type="SAM" id="Phobius"/>
    </source>
</evidence>
<dbReference type="RefSeq" id="XP_033578801.1">
    <property type="nucleotide sequence ID" value="XM_033722827.1"/>
</dbReference>
<dbReference type="PANTHER" id="PTHR42029">
    <property type="entry name" value="AN04G07800"/>
    <property type="match status" value="1"/>
</dbReference>
<dbReference type="OrthoDB" id="5420247at2759"/>
<sequence length="389" mass="44156">MSPIPRELAPVFLAKRRVGRPTNPDGLVLEAWSQGYMVGSLIIMACITIANMRKGVILHKLVLGIWQGFWIFFHDPIAGWWLSCGAIFLNASWVLHNVIAWMKIKPFLSRPASILFITTIILSIPYWVLEIYANFAYFHNINTLFLKTRPWEALCRDPWWILTTIVLFYNIKVRYELRIADIIRISPRFGVMMGAMVVSIAFIIIDVCSVTDALKSSLPVGINPFWKLAFVFKCLTDSVVLDDFKTALDRLRAFKISRMGSFSVDTSDRRTRGDGQLEHAWEQQASRPGGILHVPSPDGDYLQHDQFPGLKDGIKHVEAVPHAPEPAHMESAGNNDPYLPSRTRRDSWVQLHDIGHLTEESDYARVVKEMSTDSNAVPPTQKNFSRPSP</sequence>
<dbReference type="PANTHER" id="PTHR42029:SF3">
    <property type="entry name" value="AN04G07800"/>
    <property type="match status" value="1"/>
</dbReference>
<evidence type="ECO:0000256" key="1">
    <source>
        <dbReference type="SAM" id="MobiDB-lite"/>
    </source>
</evidence>
<keyword evidence="2" id="KW-0472">Membrane</keyword>
<dbReference type="EMBL" id="MU003698">
    <property type="protein sequence ID" value="KAF2811837.1"/>
    <property type="molecule type" value="Genomic_DNA"/>
</dbReference>
<protein>
    <submittedName>
        <fullName evidence="3 5">Uncharacterized protein</fullName>
    </submittedName>
</protein>
<dbReference type="Proteomes" id="UP000504636">
    <property type="component" value="Unplaced"/>
</dbReference>
<feature type="transmembrane region" description="Helical" evidence="2">
    <location>
        <begin position="158"/>
        <end position="177"/>
    </location>
</feature>
<dbReference type="GeneID" id="54463720"/>
<feature type="transmembrane region" description="Helical" evidence="2">
    <location>
        <begin position="189"/>
        <end position="207"/>
    </location>
</feature>
<reference evidence="5" key="3">
    <citation type="submission" date="2025-04" db="UniProtKB">
        <authorList>
            <consortium name="RefSeq"/>
        </authorList>
    </citation>
    <scope>IDENTIFICATION</scope>
    <source>
        <strain evidence="5">CBS 304.34</strain>
    </source>
</reference>
<feature type="transmembrane region" description="Helical" evidence="2">
    <location>
        <begin position="79"/>
        <end position="102"/>
    </location>
</feature>
<accession>A0A6A6YV50</accession>
<reference evidence="3 5" key="1">
    <citation type="journal article" date="2020" name="Stud. Mycol.">
        <title>101 Dothideomycetes genomes: a test case for predicting lifestyles and emergence of pathogens.</title>
        <authorList>
            <person name="Haridas S."/>
            <person name="Albert R."/>
            <person name="Binder M."/>
            <person name="Bloem J."/>
            <person name="Labutti K."/>
            <person name="Salamov A."/>
            <person name="Andreopoulos B."/>
            <person name="Baker S."/>
            <person name="Barry K."/>
            <person name="Bills G."/>
            <person name="Bluhm B."/>
            <person name="Cannon C."/>
            <person name="Castanera R."/>
            <person name="Culley D."/>
            <person name="Daum C."/>
            <person name="Ezra D."/>
            <person name="Gonzalez J."/>
            <person name="Henrissat B."/>
            <person name="Kuo A."/>
            <person name="Liang C."/>
            <person name="Lipzen A."/>
            <person name="Lutzoni F."/>
            <person name="Magnuson J."/>
            <person name="Mondo S."/>
            <person name="Nolan M."/>
            <person name="Ohm R."/>
            <person name="Pangilinan J."/>
            <person name="Park H.-J."/>
            <person name="Ramirez L."/>
            <person name="Alfaro M."/>
            <person name="Sun H."/>
            <person name="Tritt A."/>
            <person name="Yoshinaga Y."/>
            <person name="Zwiers L.-H."/>
            <person name="Turgeon B."/>
            <person name="Goodwin S."/>
            <person name="Spatafora J."/>
            <person name="Crous P."/>
            <person name="Grigoriev I."/>
        </authorList>
    </citation>
    <scope>NUCLEOTIDE SEQUENCE</scope>
    <source>
        <strain evidence="3 5">CBS 304.34</strain>
    </source>
</reference>
<organism evidence="3">
    <name type="scientific">Mytilinidion resinicola</name>
    <dbReference type="NCBI Taxonomy" id="574789"/>
    <lineage>
        <taxon>Eukaryota</taxon>
        <taxon>Fungi</taxon>
        <taxon>Dikarya</taxon>
        <taxon>Ascomycota</taxon>
        <taxon>Pezizomycotina</taxon>
        <taxon>Dothideomycetes</taxon>
        <taxon>Pleosporomycetidae</taxon>
        <taxon>Mytilinidiales</taxon>
        <taxon>Mytilinidiaceae</taxon>
        <taxon>Mytilinidion</taxon>
    </lineage>
</organism>